<dbReference type="Pfam" id="PF00329">
    <property type="entry name" value="Complex1_30kDa"/>
    <property type="match status" value="1"/>
</dbReference>
<sequence length="142" mass="16290">MVNDYKTLIESLPGATSLAQRRDGWWMTAPDLDVLEMARKMKEWKARFSTMTGAMISENETAVIYHFCLDCQAYNLKVYTKGNSLPSISNILPAADWIEREIQDLYRVQFKDHPHPERLIRSLQTEPGLFREPGGAAGKSRR</sequence>
<name>A0A0S7BFB1_9CHLR</name>
<reference evidence="2" key="1">
    <citation type="submission" date="2015-07" db="EMBL/GenBank/DDBJ databases">
        <title>Draft Genome Sequences of Anaerolinea thermolimosa IMO-1, Bellilinea caldifistulae GOMI-1, Leptolinea tardivitalis YMTK-2, Levilinea saccharolytica KIBI-1,Longilinea arvoryzae KOME-1, Previously Described as Members of the Anaerolineaceae (Chloroflexi).</title>
        <authorList>
            <person name="Sekiguchi Y."/>
            <person name="Ohashi A."/>
            <person name="Matsuura N."/>
            <person name="Tourlousse M.D."/>
        </authorList>
    </citation>
    <scope>NUCLEOTIDE SEQUENCE [LARGE SCALE GENOMIC DNA]</scope>
    <source>
        <strain evidence="2">KOME-1</strain>
    </source>
</reference>
<organism evidence="2">
    <name type="scientific">Longilinea arvoryzae</name>
    <dbReference type="NCBI Taxonomy" id="360412"/>
    <lineage>
        <taxon>Bacteria</taxon>
        <taxon>Bacillati</taxon>
        <taxon>Chloroflexota</taxon>
        <taxon>Anaerolineae</taxon>
        <taxon>Anaerolineales</taxon>
        <taxon>Anaerolineaceae</taxon>
        <taxon>Longilinea</taxon>
    </lineage>
</organism>
<protein>
    <submittedName>
        <fullName evidence="2">NADH:ubiquinone oxidoreductase 27 kD subunit</fullName>
    </submittedName>
</protein>
<dbReference type="GO" id="GO:0008137">
    <property type="term" value="F:NADH dehydrogenase (ubiquinone) activity"/>
    <property type="evidence" value="ECO:0007669"/>
    <property type="project" value="InterPro"/>
</dbReference>
<proteinExistence type="predicted"/>
<dbReference type="RefSeq" id="WP_075072975.1">
    <property type="nucleotide sequence ID" value="NZ_DF967972.1"/>
</dbReference>
<dbReference type="SUPFAM" id="SSF143243">
    <property type="entry name" value="Nqo5-like"/>
    <property type="match status" value="1"/>
</dbReference>
<dbReference type="EMBL" id="DF967972">
    <property type="protein sequence ID" value="GAP13652.1"/>
    <property type="molecule type" value="Genomic_DNA"/>
</dbReference>
<evidence type="ECO:0000259" key="1">
    <source>
        <dbReference type="Pfam" id="PF00329"/>
    </source>
</evidence>
<keyword evidence="3" id="KW-1185">Reference proteome</keyword>
<dbReference type="STRING" id="360412.LARV_01407"/>
<feature type="domain" description="NADH:ubiquinone oxidoreductase 30kDa subunit" evidence="1">
    <location>
        <begin position="33"/>
        <end position="121"/>
    </location>
</feature>
<dbReference type="AlphaFoldDB" id="A0A0S7BFB1"/>
<dbReference type="Proteomes" id="UP000055060">
    <property type="component" value="Unassembled WGS sequence"/>
</dbReference>
<gene>
    <name evidence="2" type="ORF">LARV_01407</name>
</gene>
<accession>A0A0S7BFB1</accession>
<keyword evidence="2" id="KW-0830">Ubiquinone</keyword>
<dbReference type="InterPro" id="IPR001268">
    <property type="entry name" value="NADH_UbQ_OxRdtase_30kDa_su"/>
</dbReference>
<dbReference type="Gene3D" id="3.30.460.80">
    <property type="entry name" value="NADH:ubiquinone oxidoreductase, 30kDa subunit"/>
    <property type="match status" value="1"/>
</dbReference>
<dbReference type="InterPro" id="IPR037232">
    <property type="entry name" value="NADH_quin_OxRdtase_su_C/D-like"/>
</dbReference>
<evidence type="ECO:0000313" key="3">
    <source>
        <dbReference type="Proteomes" id="UP000055060"/>
    </source>
</evidence>
<dbReference type="OrthoDB" id="9803286at2"/>
<evidence type="ECO:0000313" key="2">
    <source>
        <dbReference type="EMBL" id="GAP13652.1"/>
    </source>
</evidence>